<dbReference type="GeneID" id="84221071"/>
<dbReference type="UniPathway" id="UPA00344"/>
<dbReference type="InterPro" id="IPR044672">
    <property type="entry name" value="MOCS2A"/>
</dbReference>
<gene>
    <name evidence="2" type="ORF">AOG55_08280</name>
</gene>
<dbReference type="RefSeq" id="WP_048101239.1">
    <property type="nucleotide sequence ID" value="NZ_LKBH01000194.1"/>
</dbReference>
<reference evidence="2 3" key="1">
    <citation type="submission" date="2015-09" db="EMBL/GenBank/DDBJ databases">
        <title>Heavy metals and arsenic resistance mechanisms in polyextremophilic archaea of the family Ferroplasmaceae.</title>
        <authorList>
            <person name="Bulaev A.G."/>
            <person name="Kanygina A.V."/>
        </authorList>
    </citation>
    <scope>NUCLEOTIDE SEQUENCE [LARGE SCALE GENOMIC DNA]</scope>
    <source>
        <strain evidence="2 3">BH2</strain>
    </source>
</reference>
<dbReference type="EMBL" id="LKBH01000194">
    <property type="protein sequence ID" value="KQB34996.1"/>
    <property type="molecule type" value="Genomic_DNA"/>
</dbReference>
<dbReference type="InterPro" id="IPR010038">
    <property type="entry name" value="MoaD_arc-typ"/>
</dbReference>
<name>A0A0N8VKY2_9ARCH</name>
<evidence type="ECO:0008006" key="4">
    <source>
        <dbReference type="Google" id="ProtNLM"/>
    </source>
</evidence>
<dbReference type="CDD" id="cd00754">
    <property type="entry name" value="Ubl_MoaD"/>
    <property type="match status" value="1"/>
</dbReference>
<keyword evidence="1" id="KW-0547">Nucleotide-binding</keyword>
<dbReference type="PANTHER" id="PTHR33359">
    <property type="entry name" value="MOLYBDOPTERIN SYNTHASE SULFUR CARRIER SUBUNIT"/>
    <property type="match status" value="1"/>
</dbReference>
<sequence length="78" mass="9164">MKINVRYFASIRDITGRDEECIEINSDDINELKTILFKKYPELLDRRQIFFAVNEEYYNGQRLKDSDNIAVFPQVSGG</sequence>
<dbReference type="GO" id="GO:0006777">
    <property type="term" value="P:Mo-molybdopterin cofactor biosynthetic process"/>
    <property type="evidence" value="ECO:0007669"/>
    <property type="project" value="InterPro"/>
</dbReference>
<keyword evidence="3" id="KW-1185">Reference proteome</keyword>
<protein>
    <recommendedName>
        <fullName evidence="4">Molybdopterin converting factor</fullName>
    </recommendedName>
</protein>
<evidence type="ECO:0000313" key="2">
    <source>
        <dbReference type="EMBL" id="KQB34996.1"/>
    </source>
</evidence>
<dbReference type="Proteomes" id="UP000050301">
    <property type="component" value="Unassembled WGS sequence"/>
</dbReference>
<dbReference type="AlphaFoldDB" id="A0A0N8VKY2"/>
<dbReference type="InterPro" id="IPR003749">
    <property type="entry name" value="ThiS/MoaD-like"/>
</dbReference>
<proteinExistence type="predicted"/>
<dbReference type="NCBIfam" id="TIGR01682">
    <property type="entry name" value="moaD"/>
    <property type="match status" value="1"/>
</dbReference>
<evidence type="ECO:0000313" key="3">
    <source>
        <dbReference type="Proteomes" id="UP000050301"/>
    </source>
</evidence>
<dbReference type="InParanoid" id="A0A0N8VKY2"/>
<dbReference type="GO" id="GO:0000166">
    <property type="term" value="F:nucleotide binding"/>
    <property type="evidence" value="ECO:0007669"/>
    <property type="project" value="UniProtKB-KW"/>
</dbReference>
<dbReference type="Pfam" id="PF02597">
    <property type="entry name" value="ThiS"/>
    <property type="match status" value="1"/>
</dbReference>
<organism evidence="2 3">
    <name type="scientific">Acidiplasma cupricumulans</name>
    <dbReference type="NCBI Taxonomy" id="312540"/>
    <lineage>
        <taxon>Archaea</taxon>
        <taxon>Methanobacteriati</taxon>
        <taxon>Thermoplasmatota</taxon>
        <taxon>Thermoplasmata</taxon>
        <taxon>Thermoplasmatales</taxon>
        <taxon>Ferroplasmaceae</taxon>
        <taxon>Acidiplasma</taxon>
    </lineage>
</organism>
<dbReference type="InterPro" id="IPR016155">
    <property type="entry name" value="Mopterin_synth/thiamin_S_b"/>
</dbReference>
<dbReference type="Gene3D" id="3.10.20.30">
    <property type="match status" value="1"/>
</dbReference>
<comment type="caution">
    <text evidence="2">The sequence shown here is derived from an EMBL/GenBank/DDBJ whole genome shotgun (WGS) entry which is preliminary data.</text>
</comment>
<accession>A0A0N8VKY2</accession>
<dbReference type="PANTHER" id="PTHR33359:SF1">
    <property type="entry name" value="MOLYBDOPTERIN SYNTHASE SULFUR CARRIER SUBUNIT"/>
    <property type="match status" value="1"/>
</dbReference>
<dbReference type="NCBIfam" id="TIGR01687">
    <property type="entry name" value="moaD_arch"/>
    <property type="match status" value="1"/>
</dbReference>
<dbReference type="InterPro" id="IPR012675">
    <property type="entry name" value="Beta-grasp_dom_sf"/>
</dbReference>
<evidence type="ECO:0000256" key="1">
    <source>
        <dbReference type="ARBA" id="ARBA00022741"/>
    </source>
</evidence>
<dbReference type="GO" id="GO:1990133">
    <property type="term" value="C:molybdopterin adenylyltransferase complex"/>
    <property type="evidence" value="ECO:0007669"/>
    <property type="project" value="TreeGrafter"/>
</dbReference>
<dbReference type="SUPFAM" id="SSF54285">
    <property type="entry name" value="MoaD/ThiS"/>
    <property type="match status" value="1"/>
</dbReference>